<reference evidence="1" key="1">
    <citation type="journal article" date="2021" name="Proc. Natl. Acad. Sci. U.S.A.">
        <title>A Catalog of Tens of Thousands of Viruses from Human Metagenomes Reveals Hidden Associations with Chronic Diseases.</title>
        <authorList>
            <person name="Tisza M.J."/>
            <person name="Buck C.B."/>
        </authorList>
    </citation>
    <scope>NUCLEOTIDE SEQUENCE</scope>
    <source>
        <strain evidence="1">CtHIt1</strain>
    </source>
</reference>
<evidence type="ECO:0000313" key="1">
    <source>
        <dbReference type="EMBL" id="DAG00322.1"/>
    </source>
</evidence>
<dbReference type="EMBL" id="BK016179">
    <property type="protein sequence ID" value="DAG00322.1"/>
    <property type="molecule type" value="Genomic_DNA"/>
</dbReference>
<sequence length="51" mass="6072">MAKTEKKRELKSEIIAFRVTASFKEKLQEMAQADKRELNDFIRLKLEECIN</sequence>
<protein>
    <submittedName>
        <fullName evidence="1">Uncharacterized protein</fullName>
    </submittedName>
</protein>
<organism evidence="1">
    <name type="scientific">Myoviridae sp. ctHIt1</name>
    <dbReference type="NCBI Taxonomy" id="2825076"/>
    <lineage>
        <taxon>Viruses</taxon>
        <taxon>Duplodnaviria</taxon>
        <taxon>Heunggongvirae</taxon>
        <taxon>Uroviricota</taxon>
        <taxon>Caudoviricetes</taxon>
    </lineage>
</organism>
<dbReference type="SUPFAM" id="SSF47598">
    <property type="entry name" value="Ribbon-helix-helix"/>
    <property type="match status" value="1"/>
</dbReference>
<accession>A0A8S5V0P2</accession>
<proteinExistence type="predicted"/>
<name>A0A8S5V0P2_9CAUD</name>
<dbReference type="GO" id="GO:0006355">
    <property type="term" value="P:regulation of DNA-templated transcription"/>
    <property type="evidence" value="ECO:0007669"/>
    <property type="project" value="InterPro"/>
</dbReference>
<dbReference type="InterPro" id="IPR010985">
    <property type="entry name" value="Ribbon_hlx_hlx"/>
</dbReference>